<gene>
    <name evidence="6" type="primary">benM</name>
    <name evidence="6" type="ORF">NCTC11227_01981</name>
</gene>
<dbReference type="PROSITE" id="PS50931">
    <property type="entry name" value="HTH_LYSR"/>
    <property type="match status" value="1"/>
</dbReference>
<dbReference type="AlphaFoldDB" id="A0A378PMH4"/>
<evidence type="ECO:0000256" key="4">
    <source>
        <dbReference type="ARBA" id="ARBA00023163"/>
    </source>
</evidence>
<dbReference type="PANTHER" id="PTHR30346:SF17">
    <property type="entry name" value="LYSR FAMILY TRANSCRIPTIONAL REGULATOR"/>
    <property type="match status" value="1"/>
</dbReference>
<evidence type="ECO:0000313" key="6">
    <source>
        <dbReference type="EMBL" id="STY87954.1"/>
    </source>
</evidence>
<comment type="similarity">
    <text evidence="1">Belongs to the LysR transcriptional regulatory family.</text>
</comment>
<dbReference type="Pfam" id="PF03466">
    <property type="entry name" value="LysR_substrate"/>
    <property type="match status" value="1"/>
</dbReference>
<dbReference type="InterPro" id="IPR000847">
    <property type="entry name" value="LysR_HTH_N"/>
</dbReference>
<dbReference type="SUPFAM" id="SSF46785">
    <property type="entry name" value="Winged helix' DNA-binding domain"/>
    <property type="match status" value="1"/>
</dbReference>
<protein>
    <submittedName>
        <fullName evidence="6">Ben and cat operon transcriptional regulator</fullName>
    </submittedName>
</protein>
<dbReference type="Gene3D" id="1.10.10.10">
    <property type="entry name" value="Winged helix-like DNA-binding domain superfamily/Winged helix DNA-binding domain"/>
    <property type="match status" value="1"/>
</dbReference>
<evidence type="ECO:0000313" key="7">
    <source>
        <dbReference type="Proteomes" id="UP000255102"/>
    </source>
</evidence>
<keyword evidence="3" id="KW-0238">DNA-binding</keyword>
<proteinExistence type="inferred from homology"/>
<reference evidence="6 7" key="1">
    <citation type="submission" date="2018-06" db="EMBL/GenBank/DDBJ databases">
        <authorList>
            <consortium name="Pathogen Informatics"/>
            <person name="Doyle S."/>
        </authorList>
    </citation>
    <scope>NUCLEOTIDE SEQUENCE [LARGE SCALE GENOMIC DNA]</scope>
    <source>
        <strain evidence="6 7">NCTC11227</strain>
    </source>
</reference>
<dbReference type="PANTHER" id="PTHR30346">
    <property type="entry name" value="TRANSCRIPTIONAL DUAL REGULATOR HCAR-RELATED"/>
    <property type="match status" value="1"/>
</dbReference>
<dbReference type="Proteomes" id="UP000255102">
    <property type="component" value="Unassembled WGS sequence"/>
</dbReference>
<keyword evidence="4" id="KW-0804">Transcription</keyword>
<dbReference type="InterPro" id="IPR036388">
    <property type="entry name" value="WH-like_DNA-bd_sf"/>
</dbReference>
<accession>A0A378PMH4</accession>
<sequence>MDIRHLKYFVAVVEEQSFTKASERLFIAQPPLSRQIQNLEDELGLPLLERGSRPINTTEAGQFFYQYAKRILGNMEQMVSMTRRVGQADKTLKVGFVGSLLLGLLPQVIFEFRKLLPSVNIELVEMGTFEQLEALKSGKIDVGFGRLKFSDPAIARVLLRDESLVLAVNEHEARFINFDGVYLSDITDEVLWCYPNVGDQTFANYIENIFAEHGLSPKGIRHISNIQMALGMVASGEGMSIVPQNSRAISMTNLKYLPILDAGAVSPIFLSYRNGDDGEFIQLLLKTIETIYRRIGINQQIALNHQSDLCTGTTIFKQPLRGLC</sequence>
<dbReference type="Pfam" id="PF00126">
    <property type="entry name" value="HTH_1"/>
    <property type="match status" value="1"/>
</dbReference>
<dbReference type="GO" id="GO:0003700">
    <property type="term" value="F:DNA-binding transcription factor activity"/>
    <property type="evidence" value="ECO:0007669"/>
    <property type="project" value="InterPro"/>
</dbReference>
<name>A0A378PMH4_9GAMM</name>
<organism evidence="6 7">
    <name type="scientific">Moraxella ovis</name>
    <dbReference type="NCBI Taxonomy" id="29433"/>
    <lineage>
        <taxon>Bacteria</taxon>
        <taxon>Pseudomonadati</taxon>
        <taxon>Pseudomonadota</taxon>
        <taxon>Gammaproteobacteria</taxon>
        <taxon>Moraxellales</taxon>
        <taxon>Moraxellaceae</taxon>
        <taxon>Moraxella</taxon>
    </lineage>
</organism>
<dbReference type="GO" id="GO:0032993">
    <property type="term" value="C:protein-DNA complex"/>
    <property type="evidence" value="ECO:0007669"/>
    <property type="project" value="TreeGrafter"/>
</dbReference>
<evidence type="ECO:0000256" key="1">
    <source>
        <dbReference type="ARBA" id="ARBA00009437"/>
    </source>
</evidence>
<dbReference type="GO" id="GO:0003677">
    <property type="term" value="F:DNA binding"/>
    <property type="evidence" value="ECO:0007669"/>
    <property type="project" value="UniProtKB-KW"/>
</dbReference>
<keyword evidence="2" id="KW-0805">Transcription regulation</keyword>
<dbReference type="InterPro" id="IPR036390">
    <property type="entry name" value="WH_DNA-bd_sf"/>
</dbReference>
<dbReference type="RefSeq" id="WP_063514716.1">
    <property type="nucleotide sequence ID" value="NZ_CP011158.1"/>
</dbReference>
<evidence type="ECO:0000259" key="5">
    <source>
        <dbReference type="PROSITE" id="PS50931"/>
    </source>
</evidence>
<evidence type="ECO:0000256" key="2">
    <source>
        <dbReference type="ARBA" id="ARBA00023015"/>
    </source>
</evidence>
<dbReference type="FunFam" id="1.10.10.10:FF:000001">
    <property type="entry name" value="LysR family transcriptional regulator"/>
    <property type="match status" value="1"/>
</dbReference>
<dbReference type="Gene3D" id="3.40.190.10">
    <property type="entry name" value="Periplasmic binding protein-like II"/>
    <property type="match status" value="2"/>
</dbReference>
<evidence type="ECO:0000256" key="3">
    <source>
        <dbReference type="ARBA" id="ARBA00023125"/>
    </source>
</evidence>
<dbReference type="EMBL" id="UGPW01000001">
    <property type="protein sequence ID" value="STY87954.1"/>
    <property type="molecule type" value="Genomic_DNA"/>
</dbReference>
<dbReference type="InterPro" id="IPR005119">
    <property type="entry name" value="LysR_subst-bd"/>
</dbReference>
<dbReference type="PRINTS" id="PR00039">
    <property type="entry name" value="HTHLYSR"/>
</dbReference>
<dbReference type="SUPFAM" id="SSF53850">
    <property type="entry name" value="Periplasmic binding protein-like II"/>
    <property type="match status" value="1"/>
</dbReference>
<feature type="domain" description="HTH lysR-type" evidence="5">
    <location>
        <begin position="1"/>
        <end position="58"/>
    </location>
</feature>